<evidence type="ECO:0000313" key="6">
    <source>
        <dbReference type="Proteomes" id="UP000054314"/>
    </source>
</evidence>
<evidence type="ECO:0000256" key="1">
    <source>
        <dbReference type="ARBA" id="ARBA00022737"/>
    </source>
</evidence>
<feature type="domain" description="ABC transporter" evidence="4">
    <location>
        <begin position="378"/>
        <end position="581"/>
    </location>
</feature>
<reference evidence="5 6" key="1">
    <citation type="submission" date="2013-08" db="EMBL/GenBank/DDBJ databases">
        <title>Genome sequencing of Cellulomonas bogoriensis 69B4.</title>
        <authorList>
            <person name="Chen F."/>
            <person name="Li Y."/>
            <person name="Wang G."/>
        </authorList>
    </citation>
    <scope>NUCLEOTIDE SEQUENCE [LARGE SCALE GENOMIC DNA]</scope>
    <source>
        <strain evidence="5 6">69B4</strain>
    </source>
</reference>
<dbReference type="Proteomes" id="UP000054314">
    <property type="component" value="Unassembled WGS sequence"/>
</dbReference>
<evidence type="ECO:0000313" key="5">
    <source>
        <dbReference type="EMBL" id="KGM13843.1"/>
    </source>
</evidence>
<dbReference type="InterPro" id="IPR027417">
    <property type="entry name" value="P-loop_NTPase"/>
</dbReference>
<evidence type="ECO:0000256" key="2">
    <source>
        <dbReference type="ARBA" id="ARBA00022741"/>
    </source>
</evidence>
<dbReference type="SUPFAM" id="SSF52540">
    <property type="entry name" value="P-loop containing nucleoside triphosphate hydrolases"/>
    <property type="match status" value="2"/>
</dbReference>
<dbReference type="AlphaFoldDB" id="A0A0A0BZN2"/>
<dbReference type="FunFam" id="3.40.50.300:FF:000011">
    <property type="entry name" value="Putative ABC transporter ATP-binding component"/>
    <property type="match status" value="1"/>
</dbReference>
<dbReference type="CDD" id="cd03221">
    <property type="entry name" value="ABCF_EF-3"/>
    <property type="match status" value="2"/>
</dbReference>
<dbReference type="EMBL" id="AXCZ01000022">
    <property type="protein sequence ID" value="KGM13843.1"/>
    <property type="molecule type" value="Genomic_DNA"/>
</dbReference>
<dbReference type="InterPro" id="IPR003593">
    <property type="entry name" value="AAA+_ATPase"/>
</dbReference>
<keyword evidence="3 5" id="KW-0067">ATP-binding</keyword>
<evidence type="ECO:0000259" key="4">
    <source>
        <dbReference type="PROSITE" id="PS50893"/>
    </source>
</evidence>
<proteinExistence type="predicted"/>
<dbReference type="PROSITE" id="PS50893">
    <property type="entry name" value="ABC_TRANSPORTER_2"/>
    <property type="match status" value="2"/>
</dbReference>
<keyword evidence="6" id="KW-1185">Reference proteome</keyword>
<comment type="caution">
    <text evidence="5">The sequence shown here is derived from an EMBL/GenBank/DDBJ whole genome shotgun (WGS) entry which is preliminary data.</text>
</comment>
<dbReference type="GO" id="GO:0016887">
    <property type="term" value="F:ATP hydrolysis activity"/>
    <property type="evidence" value="ECO:0007669"/>
    <property type="project" value="InterPro"/>
</dbReference>
<keyword evidence="2" id="KW-0547">Nucleotide-binding</keyword>
<dbReference type="GO" id="GO:0005524">
    <property type="term" value="F:ATP binding"/>
    <property type="evidence" value="ECO:0007669"/>
    <property type="project" value="UniProtKB-KW"/>
</dbReference>
<organism evidence="5 6">
    <name type="scientific">Cellulomonas bogoriensis 69B4 = DSM 16987</name>
    <dbReference type="NCBI Taxonomy" id="1386082"/>
    <lineage>
        <taxon>Bacteria</taxon>
        <taxon>Bacillati</taxon>
        <taxon>Actinomycetota</taxon>
        <taxon>Actinomycetes</taxon>
        <taxon>Micrococcales</taxon>
        <taxon>Cellulomonadaceae</taxon>
        <taxon>Cellulomonas</taxon>
    </lineage>
</organism>
<dbReference type="Gene3D" id="3.40.50.300">
    <property type="entry name" value="P-loop containing nucleotide triphosphate hydrolases"/>
    <property type="match status" value="2"/>
</dbReference>
<evidence type="ECO:0000256" key="3">
    <source>
        <dbReference type="ARBA" id="ARBA00022840"/>
    </source>
</evidence>
<sequence>MPHHSSSLPAQPSQLRVEGVSVSFGNRRVLTDVSFTVGPGQRAGLIGENGSGKTTVLRVAAGVLVPDSGQVHVTAPGGRPRVGLLHQEPPFSLHSSVAQVLDDAVAPVRAAARAVDEAAARLATTPDEPSATAYARALESAERHGAWDVDARIGQMLDGLGLADVPRDLPTGHLSGGRRARLSLAWVLLNDPDVLLLDEPTNHLDDAATAHLGSVLRSWAGPVLIASHDRAFLDETVTTLLDLDPAPTSHVLAAPLVGDGPGTGMGVARFTGTFTDYLHARLDARERWEIRYRDEQARLKRLRAAVRDSRTVGHRDWQPRTESRIAAKFYADRNATAVSRRVNDARSRLEDLEREQVRRPPAELWFRGLSAASASTRTRSGPVLLTSAATVAGRLAATSLQISAGEKLLVTGPNGSGKSTLLHLLAGHLVPTSGTLTVPGGVRVGLLTQDVNLPDPHGRGESRTARQVYDDAVGAQRSADVPLATFGLVAGRDENRPVGVLSSGQRRRLALAILLADPPDVLLLDEPTNHLSLMLATQLEAAIGSHPGTVVVASHDRWLRRTWTGRHLHLEGWPMGCRGEG</sequence>
<protein>
    <submittedName>
        <fullName evidence="5">ABC transporter ATP-binding protein</fullName>
    </submittedName>
</protein>
<accession>A0A0A0BZN2</accession>
<dbReference type="Pfam" id="PF00005">
    <property type="entry name" value="ABC_tran"/>
    <property type="match status" value="2"/>
</dbReference>
<dbReference type="InterPro" id="IPR017871">
    <property type="entry name" value="ABC_transporter-like_CS"/>
</dbReference>
<dbReference type="PANTHER" id="PTHR19211">
    <property type="entry name" value="ATP-BINDING TRANSPORT PROTEIN-RELATED"/>
    <property type="match status" value="1"/>
</dbReference>
<feature type="domain" description="ABC transporter" evidence="4">
    <location>
        <begin position="15"/>
        <end position="270"/>
    </location>
</feature>
<dbReference type="PROSITE" id="PS00211">
    <property type="entry name" value="ABC_TRANSPORTER_1"/>
    <property type="match status" value="1"/>
</dbReference>
<dbReference type="InterPro" id="IPR050611">
    <property type="entry name" value="ABCF"/>
</dbReference>
<dbReference type="SMART" id="SM00382">
    <property type="entry name" value="AAA"/>
    <property type="match status" value="2"/>
</dbReference>
<keyword evidence="1" id="KW-0677">Repeat</keyword>
<dbReference type="InterPro" id="IPR003439">
    <property type="entry name" value="ABC_transporter-like_ATP-bd"/>
</dbReference>
<name>A0A0A0BZN2_9CELL</name>
<gene>
    <name evidence="5" type="ORF">N869_09105</name>
</gene>
<dbReference type="PANTHER" id="PTHR19211:SF14">
    <property type="entry name" value="ATP-BINDING CASSETTE SUB-FAMILY F MEMBER 1"/>
    <property type="match status" value="1"/>
</dbReference>